<dbReference type="PANTHER" id="PTHR43004:SF19">
    <property type="entry name" value="BINDING MONOOXYGENASE, PUTATIVE (JCVI)-RELATED"/>
    <property type="match status" value="1"/>
</dbReference>
<gene>
    <name evidence="5" type="ORF">FY036_12810</name>
</gene>
<dbReference type="SUPFAM" id="SSF51905">
    <property type="entry name" value="FAD/NAD(P)-binding domain"/>
    <property type="match status" value="1"/>
</dbReference>
<dbReference type="OrthoDB" id="9791689at2"/>
<keyword evidence="2" id="KW-0285">Flavoprotein</keyword>
<keyword evidence="3" id="KW-0274">FAD</keyword>
<dbReference type="InterPro" id="IPR036188">
    <property type="entry name" value="FAD/NAD-bd_sf"/>
</dbReference>
<sequence>MPRYRYQPFSYRTPPELAGGEPTRAPVVIVGAGPVGLAAAIDCALQGIRCVVLDDNDVVSLGSRAICWSKRTLEIMDRLGIGERMVAKGVTWKVGRLFHRDREVWNFDLLPEEGHKMPAFINLQQYYVEQYLVERAMQFPELIDLRWKNRVTGVESSASGVRVSVETPDGSYDLDADWLVACDGARSPVRSMMGLDFAGRVFEERFLIADVEMKADFPPERWFWFEPPFHPGQSALLHKQPDDIYRIDLQLGWDADPEEEKKPENVIPRIEKVIGHRDFELDWVSVYTFQCRRLDRFVHGRVVFAGDSAHIVSPFGARGGNGGIQDVDNLVWKLAMIVKGQAPESLIATYDEERIHGADENILNSSRATAFMTPKTEMERIFRDSVLDLAADHEFARRLVNSGRLSRPCSLAGMSLQTSAEDGGIEPGTAVPDAPVGDGDWLLNHLGGRFVLLAVDADPSEVGLGRSEDAKNELLEMIVSSDPSRTAENVKVLYDTQGFAVSRLGSGNFYLIRPDQHVAARFRAGSGNLGSALSRATGRS</sequence>
<dbReference type="EMBL" id="VSZS01000063">
    <property type="protein sequence ID" value="TYR31967.1"/>
    <property type="molecule type" value="Genomic_DNA"/>
</dbReference>
<dbReference type="Gene3D" id="3.50.50.60">
    <property type="entry name" value="FAD/NAD(P)-binding domain"/>
    <property type="match status" value="1"/>
</dbReference>
<dbReference type="GO" id="GO:0071949">
    <property type="term" value="F:FAD binding"/>
    <property type="evidence" value="ECO:0007669"/>
    <property type="project" value="InterPro"/>
</dbReference>
<reference evidence="5 6" key="2">
    <citation type="submission" date="2019-09" db="EMBL/GenBank/DDBJ databases">
        <title>Mesorhizobium sp. MaA-C15 isolated from Microcystis aeruginosa.</title>
        <authorList>
            <person name="Jeong S.E."/>
            <person name="Jin H.M."/>
            <person name="Jeon C.O."/>
        </authorList>
    </citation>
    <scope>NUCLEOTIDE SEQUENCE [LARGE SCALE GENOMIC DNA]</scope>
    <source>
        <strain evidence="5 6">MaA-C15</strain>
    </source>
</reference>
<dbReference type="Gene3D" id="3.40.30.120">
    <property type="match status" value="1"/>
</dbReference>
<name>A0A5D4GUC2_9HYPH</name>
<accession>A0A5D4GUC2</accession>
<evidence type="ECO:0000256" key="3">
    <source>
        <dbReference type="ARBA" id="ARBA00022827"/>
    </source>
</evidence>
<evidence type="ECO:0000313" key="6">
    <source>
        <dbReference type="Proteomes" id="UP000323258"/>
    </source>
</evidence>
<evidence type="ECO:0000256" key="1">
    <source>
        <dbReference type="ARBA" id="ARBA00001974"/>
    </source>
</evidence>
<dbReference type="Pfam" id="PF01494">
    <property type="entry name" value="FAD_binding_3"/>
    <property type="match status" value="1"/>
</dbReference>
<proteinExistence type="predicted"/>
<feature type="domain" description="FAD-binding" evidence="4">
    <location>
        <begin position="25"/>
        <end position="358"/>
    </location>
</feature>
<dbReference type="Proteomes" id="UP000323258">
    <property type="component" value="Unassembled WGS sequence"/>
</dbReference>
<reference evidence="5 6" key="1">
    <citation type="submission" date="2019-08" db="EMBL/GenBank/DDBJ databases">
        <authorList>
            <person name="Seo Y.L."/>
        </authorList>
    </citation>
    <scope>NUCLEOTIDE SEQUENCE [LARGE SCALE GENOMIC DNA]</scope>
    <source>
        <strain evidence="5 6">MaA-C15</strain>
    </source>
</reference>
<organism evidence="5 6">
    <name type="scientific">Neoaquamicrobium microcysteis</name>
    <dbReference type="NCBI Taxonomy" id="2682781"/>
    <lineage>
        <taxon>Bacteria</taxon>
        <taxon>Pseudomonadati</taxon>
        <taxon>Pseudomonadota</taxon>
        <taxon>Alphaproteobacteria</taxon>
        <taxon>Hyphomicrobiales</taxon>
        <taxon>Phyllobacteriaceae</taxon>
        <taxon>Neoaquamicrobium</taxon>
    </lineage>
</organism>
<keyword evidence="6" id="KW-1185">Reference proteome</keyword>
<dbReference type="GO" id="GO:0016709">
    <property type="term" value="F:oxidoreductase activity, acting on paired donors, with incorporation or reduction of molecular oxygen, NAD(P)H as one donor, and incorporation of one atom of oxygen"/>
    <property type="evidence" value="ECO:0007669"/>
    <property type="project" value="UniProtKB-ARBA"/>
</dbReference>
<dbReference type="PANTHER" id="PTHR43004">
    <property type="entry name" value="TRK SYSTEM POTASSIUM UPTAKE PROTEIN"/>
    <property type="match status" value="1"/>
</dbReference>
<dbReference type="InterPro" id="IPR002938">
    <property type="entry name" value="FAD-bd"/>
</dbReference>
<protein>
    <submittedName>
        <fullName evidence="5">FAD-dependent oxidoreductase</fullName>
    </submittedName>
</protein>
<evidence type="ECO:0000259" key="4">
    <source>
        <dbReference type="Pfam" id="PF01494"/>
    </source>
</evidence>
<dbReference type="Gene3D" id="3.30.70.2450">
    <property type="match status" value="1"/>
</dbReference>
<comment type="caution">
    <text evidence="5">The sequence shown here is derived from an EMBL/GenBank/DDBJ whole genome shotgun (WGS) entry which is preliminary data.</text>
</comment>
<comment type="cofactor">
    <cofactor evidence="1">
        <name>FAD</name>
        <dbReference type="ChEBI" id="CHEBI:57692"/>
    </cofactor>
</comment>
<evidence type="ECO:0000256" key="2">
    <source>
        <dbReference type="ARBA" id="ARBA00022630"/>
    </source>
</evidence>
<dbReference type="RefSeq" id="WP_148915124.1">
    <property type="nucleotide sequence ID" value="NZ_VSZS01000063.1"/>
</dbReference>
<evidence type="ECO:0000313" key="5">
    <source>
        <dbReference type="EMBL" id="TYR31967.1"/>
    </source>
</evidence>
<dbReference type="PRINTS" id="PR00420">
    <property type="entry name" value="RNGMNOXGNASE"/>
</dbReference>
<dbReference type="NCBIfam" id="NF006002">
    <property type="entry name" value="PRK08132.1"/>
    <property type="match status" value="1"/>
</dbReference>
<dbReference type="AlphaFoldDB" id="A0A5D4GUC2"/>
<dbReference type="InterPro" id="IPR050641">
    <property type="entry name" value="RIFMO-like"/>
</dbReference>